<reference evidence="3 4" key="1">
    <citation type="submission" date="2014-07" db="EMBL/GenBank/DDBJ databases">
        <title>Comparative genomic insights into amoeba endosymbionts belonging to the families of Holosporaceae and Candidatus Midichloriaceae within Rickettsiales.</title>
        <authorList>
            <person name="Wang Z."/>
            <person name="Wu M."/>
        </authorList>
    </citation>
    <scope>NUCLEOTIDE SEQUENCE [LARGE SCALE GENOMIC DNA]</scope>
    <source>
        <strain evidence="3">PRA3</strain>
    </source>
</reference>
<sequence length="103" mass="11054">MVIAWGLLLLSKLEGESQLKFRSIMGRESGTSIVEFALVAPFFILALFAALQIGLILLVQNALDTSAREASRLGITGQTTSGVTREQAIQNKVLSVIRTYSGG</sequence>
<dbReference type="HOGENOM" id="CLU_2258620_0_0_5"/>
<accession>A0A077AZ83</accession>
<gene>
    <name evidence="3" type="ORF">ID47_09775</name>
</gene>
<dbReference type="Proteomes" id="UP000028926">
    <property type="component" value="Chromosome"/>
</dbReference>
<dbReference type="Pfam" id="PF07811">
    <property type="entry name" value="TadE"/>
    <property type="match status" value="1"/>
</dbReference>
<organism evidence="3 4">
    <name type="scientific">Candidatus Odyssella acanthamoebae</name>
    <dbReference type="NCBI Taxonomy" id="91604"/>
    <lineage>
        <taxon>Bacteria</taxon>
        <taxon>Pseudomonadati</taxon>
        <taxon>Pseudomonadota</taxon>
        <taxon>Alphaproteobacteria</taxon>
        <taxon>Holosporales</taxon>
        <taxon>Candidatus Paracaedibacteraceae</taxon>
        <taxon>Candidatus Odyssella</taxon>
    </lineage>
</organism>
<keyword evidence="1" id="KW-1133">Transmembrane helix</keyword>
<dbReference type="AlphaFoldDB" id="A0A077AZ83"/>
<dbReference type="OrthoDB" id="7349713at2"/>
<dbReference type="eggNOG" id="ENOG50314PB">
    <property type="taxonomic scope" value="Bacteria"/>
</dbReference>
<dbReference type="InterPro" id="IPR012495">
    <property type="entry name" value="TadE-like_dom"/>
</dbReference>
<feature type="domain" description="TadE-like" evidence="2">
    <location>
        <begin position="30"/>
        <end position="72"/>
    </location>
</feature>
<proteinExistence type="predicted"/>
<dbReference type="STRING" id="91604.ID47_09775"/>
<dbReference type="EMBL" id="CP008941">
    <property type="protein sequence ID" value="AIK96953.1"/>
    <property type="molecule type" value="Genomic_DNA"/>
</dbReference>
<keyword evidence="1" id="KW-0472">Membrane</keyword>
<feature type="transmembrane region" description="Helical" evidence="1">
    <location>
        <begin position="39"/>
        <end position="59"/>
    </location>
</feature>
<evidence type="ECO:0000313" key="4">
    <source>
        <dbReference type="Proteomes" id="UP000028926"/>
    </source>
</evidence>
<keyword evidence="4" id="KW-1185">Reference proteome</keyword>
<evidence type="ECO:0000256" key="1">
    <source>
        <dbReference type="SAM" id="Phobius"/>
    </source>
</evidence>
<dbReference type="KEGG" id="paca:ID47_09775"/>
<evidence type="ECO:0000259" key="2">
    <source>
        <dbReference type="Pfam" id="PF07811"/>
    </source>
</evidence>
<protein>
    <recommendedName>
        <fullName evidence="2">TadE-like domain-containing protein</fullName>
    </recommendedName>
</protein>
<keyword evidence="1" id="KW-0812">Transmembrane</keyword>
<name>A0A077AZ83_9PROT</name>
<evidence type="ECO:0000313" key="3">
    <source>
        <dbReference type="EMBL" id="AIK96953.1"/>
    </source>
</evidence>